<organism evidence="1 2">
    <name type="scientific">Paraburkholderia phenoliruptrix</name>
    <dbReference type="NCBI Taxonomy" id="252970"/>
    <lineage>
        <taxon>Bacteria</taxon>
        <taxon>Pseudomonadati</taxon>
        <taxon>Pseudomonadota</taxon>
        <taxon>Betaproteobacteria</taxon>
        <taxon>Burkholderiales</taxon>
        <taxon>Burkholderiaceae</taxon>
        <taxon>Paraburkholderia</taxon>
    </lineage>
</organism>
<dbReference type="Proteomes" id="UP000494249">
    <property type="component" value="Unassembled WGS sequence"/>
</dbReference>
<protein>
    <submittedName>
        <fullName evidence="1">Uncharacterized protein</fullName>
    </submittedName>
</protein>
<sequence>MFRLALSPETRAALDEHRRTIDRLYALTDRWLAAELLRLSRQVRQANPQLQPTDVTYEARFLWHLVPEIARRLGANSFLSNERTDAAIVMYTPVRLREHAGYALGNMSQQFLGRSAAVITLLNEPCNGNPVAFALDRISPPIPGTNDPIAESIIEIADRRGVQSTGHWTPAMNQYHRRASSAF</sequence>
<name>A0A6J5CJ10_9BURK</name>
<accession>A0A6J5CJ10</accession>
<dbReference type="AlphaFoldDB" id="A0A6J5CJ10"/>
<dbReference type="EMBL" id="CADIKB010000056">
    <property type="protein sequence ID" value="CAB3737680.1"/>
    <property type="molecule type" value="Genomic_DNA"/>
</dbReference>
<reference evidence="1 2" key="1">
    <citation type="submission" date="2020-04" db="EMBL/GenBank/DDBJ databases">
        <authorList>
            <person name="De Canck E."/>
        </authorList>
    </citation>
    <scope>NUCLEOTIDE SEQUENCE [LARGE SCALE GENOMIC DNA]</scope>
    <source>
        <strain evidence="1 2">LMG 22037</strain>
    </source>
</reference>
<evidence type="ECO:0000313" key="1">
    <source>
        <dbReference type="EMBL" id="CAB3737680.1"/>
    </source>
</evidence>
<gene>
    <name evidence="1" type="ORF">LMG22037_06170</name>
</gene>
<evidence type="ECO:0000313" key="2">
    <source>
        <dbReference type="Proteomes" id="UP000494249"/>
    </source>
</evidence>
<dbReference type="RefSeq" id="WP_035478416.1">
    <property type="nucleotide sequence ID" value="NZ_CADFGL010000052.1"/>
</dbReference>
<proteinExistence type="predicted"/>